<organism evidence="1 2">
    <name type="scientific">Rhizopus oryzae</name>
    <name type="common">Mucormycosis agent</name>
    <name type="synonym">Rhizopus arrhizus var. delemar</name>
    <dbReference type="NCBI Taxonomy" id="64495"/>
    <lineage>
        <taxon>Eukaryota</taxon>
        <taxon>Fungi</taxon>
        <taxon>Fungi incertae sedis</taxon>
        <taxon>Mucoromycota</taxon>
        <taxon>Mucoromycotina</taxon>
        <taxon>Mucoromycetes</taxon>
        <taxon>Mucorales</taxon>
        <taxon>Mucorineae</taxon>
        <taxon>Rhizopodaceae</taxon>
        <taxon>Rhizopus</taxon>
    </lineage>
</organism>
<dbReference type="OrthoDB" id="2205470at2759"/>
<reference evidence="1" key="1">
    <citation type="journal article" date="2020" name="Microb. Genom.">
        <title>Genetic diversity of clinical and environmental Mucorales isolates obtained from an investigation of mucormycosis cases among solid organ transplant recipients.</title>
        <authorList>
            <person name="Nguyen M.H."/>
            <person name="Kaul D."/>
            <person name="Muto C."/>
            <person name="Cheng S.J."/>
            <person name="Richter R.A."/>
            <person name="Bruno V.M."/>
            <person name="Liu G."/>
            <person name="Beyhan S."/>
            <person name="Sundermann A.J."/>
            <person name="Mounaud S."/>
            <person name="Pasculle A.W."/>
            <person name="Nierman W.C."/>
            <person name="Driscoll E."/>
            <person name="Cumbie R."/>
            <person name="Clancy C.J."/>
            <person name="Dupont C.L."/>
        </authorList>
    </citation>
    <scope>NUCLEOTIDE SEQUENCE</scope>
    <source>
        <strain evidence="1">GL11</strain>
    </source>
</reference>
<name>A0A9P6X553_RHIOR</name>
<protein>
    <submittedName>
        <fullName evidence="1">Uncharacterized protein</fullName>
    </submittedName>
</protein>
<keyword evidence="2" id="KW-1185">Reference proteome</keyword>
<sequence length="129" mass="14986">MSIKKQTRIKAADVDWCINNAVNLSVKTFASMFKHSDRQHYHARYRLILESHMQEEHRGRLQDEFETWRKTMDCTEFWANQQRAEDLAEANDNCSVAANNLLIANTQEIRLHYKVCKNAALLSENGVGC</sequence>
<gene>
    <name evidence="1" type="ORF">G6F64_008409</name>
</gene>
<evidence type="ECO:0000313" key="2">
    <source>
        <dbReference type="Proteomes" id="UP000716291"/>
    </source>
</evidence>
<proteinExistence type="predicted"/>
<accession>A0A9P6X553</accession>
<dbReference type="Proteomes" id="UP000716291">
    <property type="component" value="Unassembled WGS sequence"/>
</dbReference>
<evidence type="ECO:0000313" key="1">
    <source>
        <dbReference type="EMBL" id="KAG1305401.1"/>
    </source>
</evidence>
<dbReference type="AlphaFoldDB" id="A0A9P6X553"/>
<dbReference type="EMBL" id="JAANQT010001376">
    <property type="protein sequence ID" value="KAG1305401.1"/>
    <property type="molecule type" value="Genomic_DNA"/>
</dbReference>
<comment type="caution">
    <text evidence="1">The sequence shown here is derived from an EMBL/GenBank/DDBJ whole genome shotgun (WGS) entry which is preliminary data.</text>
</comment>